<organism evidence="2 3">
    <name type="scientific">Methylacidimicrobium tartarophylax</name>
    <dbReference type="NCBI Taxonomy" id="1041768"/>
    <lineage>
        <taxon>Bacteria</taxon>
        <taxon>Pseudomonadati</taxon>
        <taxon>Verrucomicrobiota</taxon>
        <taxon>Methylacidimicrobium</taxon>
    </lineage>
</organism>
<dbReference type="AlphaFoldDB" id="A0A5E6M8K2"/>
<protein>
    <submittedName>
        <fullName evidence="2">Uncharacterized protein</fullName>
    </submittedName>
</protein>
<evidence type="ECO:0000313" key="3">
    <source>
        <dbReference type="Proteomes" id="UP000334923"/>
    </source>
</evidence>
<keyword evidence="1" id="KW-1133">Transmembrane helix</keyword>
<keyword evidence="3" id="KW-1185">Reference proteome</keyword>
<keyword evidence="1" id="KW-0812">Transmembrane</keyword>
<feature type="transmembrane region" description="Helical" evidence="1">
    <location>
        <begin position="59"/>
        <end position="82"/>
    </location>
</feature>
<dbReference type="Proteomes" id="UP000334923">
    <property type="component" value="Unassembled WGS sequence"/>
</dbReference>
<keyword evidence="1" id="KW-0472">Membrane</keyword>
<gene>
    <name evidence="2" type="ORF">MAMT_00837</name>
</gene>
<reference evidence="2 3" key="1">
    <citation type="submission" date="2019-09" db="EMBL/GenBank/DDBJ databases">
        <authorList>
            <person name="Cremers G."/>
        </authorList>
    </citation>
    <scope>NUCLEOTIDE SEQUENCE [LARGE SCALE GENOMIC DNA]</scope>
    <source>
        <strain evidence="2">4A</strain>
    </source>
</reference>
<name>A0A5E6M8K2_9BACT</name>
<feature type="transmembrane region" description="Helical" evidence="1">
    <location>
        <begin position="28"/>
        <end position="47"/>
    </location>
</feature>
<evidence type="ECO:0000256" key="1">
    <source>
        <dbReference type="SAM" id="Phobius"/>
    </source>
</evidence>
<accession>A0A5E6M8K2</accession>
<dbReference type="EMBL" id="CABFVA020000033">
    <property type="protein sequence ID" value="VVM05881.1"/>
    <property type="molecule type" value="Genomic_DNA"/>
</dbReference>
<evidence type="ECO:0000313" key="2">
    <source>
        <dbReference type="EMBL" id="VVM05881.1"/>
    </source>
</evidence>
<sequence length="83" mass="8906">MLGFSFITLGLIQGFWKTGSVRSLMEDVVGFTILVFLGATVAAYLSLRSGKTSGFWERAADWLFLLGLTATAGETVVLVVSIT</sequence>
<proteinExistence type="predicted"/>